<feature type="chain" id="PRO_5035035382" evidence="2 6">
    <location>
        <begin position="18"/>
        <end position="144"/>
    </location>
</feature>
<dbReference type="CTD" id="103909014"/>
<dbReference type="Pfam" id="PF05184">
    <property type="entry name" value="SapB_1"/>
    <property type="match status" value="1"/>
</dbReference>
<dbReference type="GO" id="GO:0042742">
    <property type="term" value="P:defense response to bacterium"/>
    <property type="evidence" value="ECO:0007669"/>
    <property type="project" value="InterPro"/>
</dbReference>
<dbReference type="GO" id="GO:0006629">
    <property type="term" value="P:lipid metabolic process"/>
    <property type="evidence" value="ECO:0007669"/>
    <property type="project" value="InterPro"/>
</dbReference>
<dbReference type="EMBL" id="KP100115">
    <property type="protein sequence ID" value="AKT74321.1"/>
    <property type="molecule type" value="mRNA"/>
</dbReference>
<organism evidence="4">
    <name type="scientific">Danio rerio</name>
    <name type="common">Zebrafish</name>
    <name type="synonym">Brachydanio rerio</name>
    <dbReference type="NCBI Taxonomy" id="7955"/>
    <lineage>
        <taxon>Eukaryota</taxon>
        <taxon>Metazoa</taxon>
        <taxon>Chordata</taxon>
        <taxon>Craniata</taxon>
        <taxon>Vertebrata</taxon>
        <taxon>Euteleostomi</taxon>
        <taxon>Actinopterygii</taxon>
        <taxon>Neopterygii</taxon>
        <taxon>Teleostei</taxon>
        <taxon>Ostariophysi</taxon>
        <taxon>Cypriniformes</taxon>
        <taxon>Danionidae</taxon>
        <taxon>Danioninae</taxon>
        <taxon>Danio</taxon>
    </lineage>
</organism>
<evidence type="ECO:0000259" key="3">
    <source>
        <dbReference type="PROSITE" id="PS50015"/>
    </source>
</evidence>
<proteinExistence type="evidence at transcript level"/>
<keyword evidence="1" id="KW-1015">Disulfide bond</keyword>
<dbReference type="ZFIN" id="ZDB-GENE-131121-525">
    <property type="gene designation" value="nkl.1"/>
</dbReference>
<dbReference type="Gene3D" id="1.10.225.10">
    <property type="entry name" value="Saposin-like"/>
    <property type="match status" value="1"/>
</dbReference>
<dbReference type="InterPro" id="IPR008139">
    <property type="entry name" value="SaposinB_dom"/>
</dbReference>
<name>A0A0K1H367_DANRE</name>
<evidence type="ECO:0000313" key="4">
    <source>
        <dbReference type="EMBL" id="AKT74321.1"/>
    </source>
</evidence>
<reference evidence="4 6" key="2">
    <citation type="journal article" date="2015" name="Dev. Comp. Immunol.">
        <title>Zebrafish Nk-lysins: First insights about their cellular and functional diversification.</title>
        <authorList>
            <person name="Pereiro P."/>
            <person name="Varela M."/>
            <person name="Diaz-Rosales P."/>
            <person name="Romero A."/>
            <person name="Dios S."/>
            <person name="Figueras A."/>
            <person name="Novoa B."/>
        </authorList>
    </citation>
    <scope>NUCLEOTIDE SEQUENCE</scope>
</reference>
<protein>
    <submittedName>
        <fullName evidence="4 6">Nk-lysin</fullName>
    </submittedName>
</protein>
<dbReference type="RefSeq" id="NP_001298723.1">
    <property type="nucleotide sequence ID" value="NM_001311794.1"/>
</dbReference>
<dbReference type="PANTHER" id="PTHR15541:SF2">
    <property type="entry name" value="GRANULYSIN"/>
    <property type="match status" value="1"/>
</dbReference>
<feature type="signal peptide" evidence="2">
    <location>
        <begin position="1"/>
        <end position="17"/>
    </location>
</feature>
<accession>A0A0K1H367</accession>
<dbReference type="AGR" id="ZFIN:ZDB-GENE-131121-525"/>
<dbReference type="RefSeq" id="XP_073783010.1">
    <property type="nucleotide sequence ID" value="XM_073926909.1"/>
</dbReference>
<reference evidence="5" key="1">
    <citation type="journal article" date="2013" name="Nature">
        <title>The zebrafish reference genome sequence and its relationship to the human genome.</title>
        <authorList>
            <consortium name="Genome Reference Consortium Zebrafish"/>
            <person name="Howe K."/>
            <person name="Clark M.D."/>
            <person name="Torroja C.F."/>
            <person name="Torrance J."/>
            <person name="Berthelot C."/>
            <person name="Muffato M."/>
            <person name="Collins J.E."/>
            <person name="Humphray S."/>
            <person name="McLaren K."/>
            <person name="Matthews L."/>
            <person name="McLaren S."/>
            <person name="Sealy I."/>
            <person name="Caccamo M."/>
            <person name="Churcher C."/>
            <person name="Scott C."/>
            <person name="Barrett J.C."/>
            <person name="Koch R."/>
            <person name="Rauch G.J."/>
            <person name="White S."/>
            <person name="Chow W."/>
            <person name="Kilian B."/>
            <person name="Quintais L.T."/>
            <person name="Guerra-Assuncao J.A."/>
            <person name="Zhou Y."/>
            <person name="Gu Y."/>
            <person name="Yen J."/>
            <person name="Vogel J.H."/>
            <person name="Eyre T."/>
            <person name="Redmond S."/>
            <person name="Banerjee R."/>
            <person name="Chi J."/>
            <person name="Fu B."/>
            <person name="Langley E."/>
            <person name="Maguire S.F."/>
            <person name="Laird G.K."/>
            <person name="Lloyd D."/>
            <person name="Kenyon E."/>
            <person name="Donaldson S."/>
            <person name="Sehra H."/>
            <person name="Almeida-King J."/>
            <person name="Loveland J."/>
            <person name="Trevanion S."/>
            <person name="Jones M."/>
            <person name="Quail M."/>
            <person name="Willey D."/>
            <person name="Hunt A."/>
            <person name="Burton J."/>
            <person name="Sims S."/>
            <person name="McLay K."/>
            <person name="Plumb B."/>
            <person name="Davis J."/>
            <person name="Clee C."/>
            <person name="Oliver K."/>
            <person name="Clark R."/>
            <person name="Riddle C."/>
            <person name="Elliot D."/>
            <person name="Eliott D."/>
            <person name="Threadgold G."/>
            <person name="Harden G."/>
            <person name="Ware D."/>
            <person name="Begum S."/>
            <person name="Mortimore B."/>
            <person name="Mortimer B."/>
            <person name="Kerry G."/>
            <person name="Heath P."/>
            <person name="Phillimore B."/>
            <person name="Tracey A."/>
            <person name="Corby N."/>
            <person name="Dunn M."/>
            <person name="Johnson C."/>
            <person name="Wood J."/>
            <person name="Clark S."/>
            <person name="Pelan S."/>
            <person name="Griffiths G."/>
            <person name="Smith M."/>
            <person name="Glithero R."/>
            <person name="Howden P."/>
            <person name="Barker N."/>
            <person name="Lloyd C."/>
            <person name="Stevens C."/>
            <person name="Harley J."/>
            <person name="Holt K."/>
            <person name="Panagiotidis G."/>
            <person name="Lovell J."/>
            <person name="Beasley H."/>
            <person name="Henderson C."/>
            <person name="Gordon D."/>
            <person name="Auger K."/>
            <person name="Wright D."/>
            <person name="Collins J."/>
            <person name="Raisen C."/>
            <person name="Dyer L."/>
            <person name="Leung K."/>
            <person name="Robertson L."/>
            <person name="Ambridge K."/>
            <person name="Leongamornlert D."/>
            <person name="McGuire S."/>
            <person name="Gilderthorp R."/>
            <person name="Griffiths C."/>
            <person name="Manthravadi D."/>
            <person name="Nichol S."/>
            <person name="Barker G."/>
            <person name="Whitehead S."/>
            <person name="Kay M."/>
            <person name="Brown J."/>
            <person name="Murnane C."/>
            <person name="Gray E."/>
            <person name="Humphries M."/>
            <person name="Sycamore N."/>
            <person name="Barker D."/>
            <person name="Saunders D."/>
            <person name="Wallis J."/>
            <person name="Babbage A."/>
            <person name="Hammond S."/>
            <person name="Mashreghi-Mohammadi M."/>
            <person name="Barr L."/>
            <person name="Martin S."/>
            <person name="Wray P."/>
            <person name="Ellington A."/>
            <person name="Matthews N."/>
            <person name="Ellwood M."/>
            <person name="Woodmansey R."/>
            <person name="Clark G."/>
            <person name="Cooper J."/>
            <person name="Cooper J."/>
            <person name="Tromans A."/>
            <person name="Grafham D."/>
            <person name="Skuce C."/>
            <person name="Pandian R."/>
            <person name="Andrews R."/>
            <person name="Harrison E."/>
            <person name="Kimberley A."/>
            <person name="Garnett J."/>
            <person name="Fosker N."/>
            <person name="Hall R."/>
            <person name="Garner P."/>
            <person name="Kelly D."/>
            <person name="Bird C."/>
            <person name="Palmer S."/>
            <person name="Gehring I."/>
            <person name="Berger A."/>
            <person name="Dooley C.M."/>
            <person name="Ersan-Urun Z."/>
            <person name="Eser C."/>
            <person name="Geiger H."/>
            <person name="Geisler M."/>
            <person name="Karotki L."/>
            <person name="Kirn A."/>
            <person name="Konantz J."/>
            <person name="Konantz M."/>
            <person name="Oberlander M."/>
            <person name="Rudolph-Geiger S."/>
            <person name="Teucke M."/>
            <person name="Lanz C."/>
            <person name="Raddatz G."/>
            <person name="Osoegawa K."/>
            <person name="Zhu B."/>
            <person name="Rapp A."/>
            <person name="Widaa S."/>
            <person name="Langford C."/>
            <person name="Yang F."/>
            <person name="Schuster S.C."/>
            <person name="Carter N.P."/>
            <person name="Harrow J."/>
            <person name="Ning Z."/>
            <person name="Herrero J."/>
            <person name="Searle S.M."/>
            <person name="Enright A."/>
            <person name="Geisler R."/>
            <person name="Plasterk R.H."/>
            <person name="Lee C."/>
            <person name="Westerfield M."/>
            <person name="de Jong P.J."/>
            <person name="Zon L.I."/>
            <person name="Postlethwait J.H."/>
            <person name="Nusslein-Volhard C."/>
            <person name="Hubbard T.J."/>
            <person name="Roest Crollius H."/>
            <person name="Rogers J."/>
            <person name="Stemple D.L."/>
        </authorList>
    </citation>
    <scope>NUCLEOTIDE SEQUENCE [LARGE SCALE GENOMIC DNA]</scope>
</reference>
<evidence type="ECO:0000313" key="6">
    <source>
        <dbReference type="RefSeq" id="NP_001298723.1"/>
    </source>
</evidence>
<dbReference type="Proteomes" id="UP000000437">
    <property type="component" value="Chromosome 17"/>
</dbReference>
<reference evidence="6" key="4">
    <citation type="submission" date="2025-04" db="UniProtKB">
        <authorList>
            <consortium name="RefSeq"/>
        </authorList>
    </citation>
    <scope>IDENTIFICATION</scope>
</reference>
<dbReference type="InterPro" id="IPR038847">
    <property type="entry name" value="Granulysin-like"/>
</dbReference>
<sequence>MLRNIFLVGLLIYAVSAAHWEVREVDSAEDELEETPNDNMVKQKFPGMCSLCKYVMKHVKERISADSTPDEIKNKLMNLCEKAWLLKGQCQKFVKTHLHTLIDELMTNDGVNTICAKALVCKFGPPRKEFNFIHDRAVNENEKM</sequence>
<dbReference type="AlphaFoldDB" id="A0A0K1H367"/>
<evidence type="ECO:0000256" key="1">
    <source>
        <dbReference type="ARBA" id="ARBA00023157"/>
    </source>
</evidence>
<dbReference type="InterPro" id="IPR007856">
    <property type="entry name" value="SapB_1"/>
</dbReference>
<reference evidence="6" key="3">
    <citation type="journal article" date="2020" name="Vaccines (Basel)">
        <title>Zebrafish pten Genes Play Relevant but Distinct Roles in Antiviral Immunity.</title>
        <authorList>
            <person name="Pereiro P."/>
            <person name="Figueras A."/>
            <person name="Novoa B."/>
        </authorList>
    </citation>
    <scope>NUCLEOTIDE SEQUENCE</scope>
</reference>
<dbReference type="InterPro" id="IPR011001">
    <property type="entry name" value="Saposin-like"/>
</dbReference>
<dbReference type="SMR" id="A0A0K1H367"/>
<dbReference type="PANTHER" id="PTHR15541">
    <property type="entry name" value="GRANULYSIN RELATED"/>
    <property type="match status" value="1"/>
</dbReference>
<evidence type="ECO:0000313" key="7">
    <source>
        <dbReference type="ZFIN" id="ZDB-GENE-131121-525"/>
    </source>
</evidence>
<dbReference type="SMART" id="SM00741">
    <property type="entry name" value="SapB"/>
    <property type="match status" value="1"/>
</dbReference>
<gene>
    <name evidence="6 7" type="primary">nkl.1</name>
    <name evidence="6" type="synonym">Nk-lysin</name>
    <name evidence="4 6" type="synonym">nkla</name>
    <name evidence="6" type="synonym">si:rp71-40n14.7</name>
</gene>
<evidence type="ECO:0000256" key="2">
    <source>
        <dbReference type="SAM" id="SignalP"/>
    </source>
</evidence>
<dbReference type="GeneID" id="103909014"/>
<dbReference type="PROSITE" id="PS50015">
    <property type="entry name" value="SAP_B"/>
    <property type="match status" value="1"/>
</dbReference>
<dbReference type="OrthoDB" id="69496at2759"/>
<keyword evidence="2 6" id="KW-0732">Signal</keyword>
<evidence type="ECO:0000313" key="5">
    <source>
        <dbReference type="Proteomes" id="UP000000437"/>
    </source>
</evidence>
<dbReference type="SUPFAM" id="SSF47862">
    <property type="entry name" value="Saposin"/>
    <property type="match status" value="1"/>
</dbReference>
<feature type="domain" description="Saposin B-type" evidence="3">
    <location>
        <begin position="45"/>
        <end position="125"/>
    </location>
</feature>
<keyword evidence="5" id="KW-1185">Reference proteome</keyword>